<reference evidence="2" key="1">
    <citation type="submission" date="2023-06" db="EMBL/GenBank/DDBJ databases">
        <authorList>
            <person name="Kurt Z."/>
        </authorList>
    </citation>
    <scope>NUCLEOTIDE SEQUENCE</scope>
</reference>
<dbReference type="PANTHER" id="PTHR43215">
    <property type="entry name" value="RADIAL SPOKE HEAD 1 HOMOLOG"/>
    <property type="match status" value="1"/>
</dbReference>
<dbReference type="PANTHER" id="PTHR43215:SF14">
    <property type="entry name" value="RADIAL SPOKE HEAD 1 HOMOLOG"/>
    <property type="match status" value="1"/>
</dbReference>
<proteinExistence type="predicted"/>
<protein>
    <submittedName>
        <fullName evidence="2">2-isopropylmalate synthase</fullName>
    </submittedName>
    <submittedName>
        <fullName evidence="3">2-isopropylmalate_synthase</fullName>
    </submittedName>
</protein>
<dbReference type="EMBL" id="CAXDID020000020">
    <property type="protein sequence ID" value="CAL5986850.1"/>
    <property type="molecule type" value="Genomic_DNA"/>
</dbReference>
<evidence type="ECO:0000313" key="3">
    <source>
        <dbReference type="EMBL" id="CAL5986850.1"/>
    </source>
</evidence>
<dbReference type="Proteomes" id="UP001642409">
    <property type="component" value="Unassembled WGS sequence"/>
</dbReference>
<dbReference type="SMART" id="SM00698">
    <property type="entry name" value="MORN"/>
    <property type="match status" value="3"/>
</dbReference>
<keyword evidence="1" id="KW-0677">Repeat</keyword>
<comment type="caution">
    <text evidence="2">The sequence shown here is derived from an EMBL/GenBank/DDBJ whole genome shotgun (WGS) entry which is preliminary data.</text>
</comment>
<evidence type="ECO:0000256" key="1">
    <source>
        <dbReference type="ARBA" id="ARBA00022737"/>
    </source>
</evidence>
<reference evidence="3 4" key="2">
    <citation type="submission" date="2024-07" db="EMBL/GenBank/DDBJ databases">
        <authorList>
            <person name="Akdeniz Z."/>
        </authorList>
    </citation>
    <scope>NUCLEOTIDE SEQUENCE [LARGE SCALE GENOMIC DNA]</scope>
</reference>
<accession>A0AA86VSA0</accession>
<evidence type="ECO:0000313" key="2">
    <source>
        <dbReference type="EMBL" id="CAI9975583.1"/>
    </source>
</evidence>
<dbReference type="EMBL" id="CATOUU010001169">
    <property type="protein sequence ID" value="CAI9975583.1"/>
    <property type="molecule type" value="Genomic_DNA"/>
</dbReference>
<evidence type="ECO:0000313" key="4">
    <source>
        <dbReference type="Proteomes" id="UP001642409"/>
    </source>
</evidence>
<dbReference type="AlphaFoldDB" id="A0AA86VSA0"/>
<keyword evidence="4" id="KW-1185">Reference proteome</keyword>
<dbReference type="InterPro" id="IPR003409">
    <property type="entry name" value="MORN"/>
</dbReference>
<dbReference type="SUPFAM" id="SSF82185">
    <property type="entry name" value="Histone H3 K4-specific methyltransferase SET7/9 N-terminal domain"/>
    <property type="match status" value="2"/>
</dbReference>
<gene>
    <name evidence="2" type="ORF">HINF_LOCUS63228</name>
    <name evidence="3" type="ORF">HINF_LOCUS9613</name>
</gene>
<sequence>MIQYKDGQKCFINNIVLWGSLIKQLGSMQRLYISQIDQTYLNHLQIEQYDPVTNTFIKEDVQKNYRVQNFEYIGQWKQNNYQQGKGEIHNAYGDVYYGSWVNGAPQGYGVQKYSYGDLYFGNFHSGVAYGVGTYVFKSGVRVTGIFNTLTYINYCQVRYPNGNILFGSSMQQLDLIMDAQASLVSGDMCQFSIKICLESNLTKILMQQTHLDDTFLFLNKNNLKSYYVSKKNLILNLRSKLINKNVFTGIFTESTGSGQIQFENGDIFRGQFKNGLKVNGQISLKNGDEFIGEFKNDAFWSGKYSYCNGTVLEGEFGSGFDGRMIFANGDYVQIKCGSGKINEMSKWNKFEGVEFEGIGDVFRVK</sequence>
<organism evidence="2">
    <name type="scientific">Hexamita inflata</name>
    <dbReference type="NCBI Taxonomy" id="28002"/>
    <lineage>
        <taxon>Eukaryota</taxon>
        <taxon>Metamonada</taxon>
        <taxon>Diplomonadida</taxon>
        <taxon>Hexamitidae</taxon>
        <taxon>Hexamitinae</taxon>
        <taxon>Hexamita</taxon>
    </lineage>
</organism>
<name>A0AA86VSA0_9EUKA</name>